<proteinExistence type="predicted"/>
<reference evidence="2 3" key="1">
    <citation type="journal article" date="2012" name="Proc. Natl. Acad. Sci. U.S.A.">
        <title>Antigenic diversity is generated by distinct evolutionary mechanisms in African trypanosome species.</title>
        <authorList>
            <person name="Jackson A.P."/>
            <person name="Berry A."/>
            <person name="Aslett M."/>
            <person name="Allison H.C."/>
            <person name="Burton P."/>
            <person name="Vavrova-Anderson J."/>
            <person name="Brown R."/>
            <person name="Browne H."/>
            <person name="Corton N."/>
            <person name="Hauser H."/>
            <person name="Gamble J."/>
            <person name="Gilderthorp R."/>
            <person name="Marcello L."/>
            <person name="McQuillan J."/>
            <person name="Otto T.D."/>
            <person name="Quail M.A."/>
            <person name="Sanders M.J."/>
            <person name="van Tonder A."/>
            <person name="Ginger M.L."/>
            <person name="Field M.C."/>
            <person name="Barry J.D."/>
            <person name="Hertz-Fowler C."/>
            <person name="Berriman M."/>
        </authorList>
    </citation>
    <scope>NUCLEOTIDE SEQUENCE</scope>
    <source>
        <strain evidence="2 3">Y486</strain>
    </source>
</reference>
<dbReference type="Proteomes" id="UP000009027">
    <property type="component" value="Unassembled WGS sequence"/>
</dbReference>
<sequence length="241" mass="26657">MFASSRSNLHFSTIRAPAPDNTTFSTHFNSVSQLLSSLIITGTAPSKRFLIHDMKALPAAQLRYCVFLPATVSQYAFTASLLLPAFSLTVTLYLFYSVTEKCISGITFIFFKTVLVGAIRDISIIVSQDSLVQRAVSVYKNASFLLRDILSLASLMISGTFSLQSKMFAEQSTALEFFISASVPLSSTFMWRSAQRVFSPQPFGEGGTHIVPLLHHIPIKQLSSRVLDRAIRALPEQFCNK</sequence>
<evidence type="ECO:0000313" key="2">
    <source>
        <dbReference type="EMBL" id="CCD19024.1"/>
    </source>
</evidence>
<feature type="transmembrane region" description="Helical" evidence="1">
    <location>
        <begin position="103"/>
        <end position="124"/>
    </location>
</feature>
<name>F9WNA8_TRYVY</name>
<gene>
    <name evidence="2" type="ORF">TvY486_0017340</name>
</gene>
<organism evidence="2 3">
    <name type="scientific">Trypanosoma vivax (strain Y486)</name>
    <dbReference type="NCBI Taxonomy" id="1055687"/>
    <lineage>
        <taxon>Eukaryota</taxon>
        <taxon>Discoba</taxon>
        <taxon>Euglenozoa</taxon>
        <taxon>Kinetoplastea</taxon>
        <taxon>Metakinetoplastina</taxon>
        <taxon>Trypanosomatida</taxon>
        <taxon>Trypanosomatidae</taxon>
        <taxon>Trypanosoma</taxon>
        <taxon>Duttonella</taxon>
    </lineage>
</organism>
<dbReference type="EMBL" id="CAEX01002412">
    <property type="protein sequence ID" value="CCD19024.1"/>
    <property type="molecule type" value="Genomic_DNA"/>
</dbReference>
<protein>
    <submittedName>
        <fullName evidence="2">Uncharacterized protein</fullName>
    </submittedName>
</protein>
<evidence type="ECO:0000256" key="1">
    <source>
        <dbReference type="SAM" id="Phobius"/>
    </source>
</evidence>
<feature type="transmembrane region" description="Helical" evidence="1">
    <location>
        <begin position="75"/>
        <end position="96"/>
    </location>
</feature>
<dbReference type="AlphaFoldDB" id="F9WNA8"/>
<keyword evidence="1" id="KW-0472">Membrane</keyword>
<keyword evidence="1" id="KW-0812">Transmembrane</keyword>
<keyword evidence="3" id="KW-1185">Reference proteome</keyword>
<dbReference type="VEuPathDB" id="TriTrypDB:TvY486_0017340"/>
<accession>F9WNA8</accession>
<evidence type="ECO:0000313" key="3">
    <source>
        <dbReference type="Proteomes" id="UP000009027"/>
    </source>
</evidence>
<keyword evidence="1" id="KW-1133">Transmembrane helix</keyword>
<feature type="transmembrane region" description="Helical" evidence="1">
    <location>
        <begin position="144"/>
        <end position="163"/>
    </location>
</feature>